<dbReference type="VEuPathDB" id="VectorBase:ADAC003199"/>
<dbReference type="PANTHER" id="PTHR24276:SF96">
    <property type="entry name" value="PEPTIDASE S1 DOMAIN-CONTAINING PROTEIN"/>
    <property type="match status" value="1"/>
</dbReference>
<dbReference type="InterPro" id="IPR050430">
    <property type="entry name" value="Peptidase_S1"/>
</dbReference>
<feature type="signal peptide" evidence="7">
    <location>
        <begin position="1"/>
        <end position="22"/>
    </location>
</feature>
<dbReference type="AlphaFoldDB" id="A0A2M4CHE6"/>
<dbReference type="InterPro" id="IPR009003">
    <property type="entry name" value="Peptidase_S1_PA"/>
</dbReference>
<evidence type="ECO:0000256" key="1">
    <source>
        <dbReference type="ARBA" id="ARBA00022670"/>
    </source>
</evidence>
<evidence type="ECO:0000256" key="5">
    <source>
        <dbReference type="ARBA" id="ARBA00024195"/>
    </source>
</evidence>
<keyword evidence="2" id="KW-0378">Hydrolase</keyword>
<feature type="region of interest" description="Disordered" evidence="6">
    <location>
        <begin position="25"/>
        <end position="52"/>
    </location>
</feature>
<keyword evidence="4" id="KW-1015">Disulfide bond</keyword>
<keyword evidence="3" id="KW-0720">Serine protease</keyword>
<dbReference type="SUPFAM" id="SSF50494">
    <property type="entry name" value="Trypsin-like serine proteases"/>
    <property type="match status" value="1"/>
</dbReference>
<dbReference type="GO" id="GO:0004252">
    <property type="term" value="F:serine-type endopeptidase activity"/>
    <property type="evidence" value="ECO:0007669"/>
    <property type="project" value="InterPro"/>
</dbReference>
<feature type="compositionally biased region" description="Polar residues" evidence="6">
    <location>
        <begin position="40"/>
        <end position="49"/>
    </location>
</feature>
<evidence type="ECO:0000259" key="8">
    <source>
        <dbReference type="PROSITE" id="PS50240"/>
    </source>
</evidence>
<dbReference type="InterPro" id="IPR043504">
    <property type="entry name" value="Peptidase_S1_PA_chymotrypsin"/>
</dbReference>
<evidence type="ECO:0000313" key="9">
    <source>
        <dbReference type="EMBL" id="MBW64766.1"/>
    </source>
</evidence>
<keyword evidence="1" id="KW-0645">Protease</keyword>
<dbReference type="InterPro" id="IPR001254">
    <property type="entry name" value="Trypsin_dom"/>
</dbReference>
<dbReference type="GO" id="GO:0006508">
    <property type="term" value="P:proteolysis"/>
    <property type="evidence" value="ECO:0007669"/>
    <property type="project" value="UniProtKB-KW"/>
</dbReference>
<reference evidence="9" key="1">
    <citation type="submission" date="2018-01" db="EMBL/GenBank/DDBJ databases">
        <title>An insight into the sialome of Amazonian anophelines.</title>
        <authorList>
            <person name="Ribeiro J.M."/>
            <person name="Scarpassa V."/>
            <person name="Calvo E."/>
        </authorList>
    </citation>
    <scope>NUCLEOTIDE SEQUENCE</scope>
</reference>
<name>A0A2M4CHE6_ANODA</name>
<evidence type="ECO:0000256" key="6">
    <source>
        <dbReference type="SAM" id="MobiDB-lite"/>
    </source>
</evidence>
<dbReference type="PROSITE" id="PS50240">
    <property type="entry name" value="TRYPSIN_DOM"/>
    <property type="match status" value="1"/>
</dbReference>
<feature type="chain" id="PRO_5014597786" evidence="7">
    <location>
        <begin position="23"/>
        <end position="301"/>
    </location>
</feature>
<keyword evidence="7" id="KW-0732">Signal</keyword>
<dbReference type="EMBL" id="GGFL01000588">
    <property type="protein sequence ID" value="MBW64766.1"/>
    <property type="molecule type" value="Transcribed_RNA"/>
</dbReference>
<dbReference type="SMART" id="SM00020">
    <property type="entry name" value="Tryp_SPc"/>
    <property type="match status" value="1"/>
</dbReference>
<organism evidence="9">
    <name type="scientific">Anopheles darlingi</name>
    <name type="common">Mosquito</name>
    <dbReference type="NCBI Taxonomy" id="43151"/>
    <lineage>
        <taxon>Eukaryota</taxon>
        <taxon>Metazoa</taxon>
        <taxon>Ecdysozoa</taxon>
        <taxon>Arthropoda</taxon>
        <taxon>Hexapoda</taxon>
        <taxon>Insecta</taxon>
        <taxon>Pterygota</taxon>
        <taxon>Neoptera</taxon>
        <taxon>Endopterygota</taxon>
        <taxon>Diptera</taxon>
        <taxon>Nematocera</taxon>
        <taxon>Culicoidea</taxon>
        <taxon>Culicidae</taxon>
        <taxon>Anophelinae</taxon>
        <taxon>Anopheles</taxon>
    </lineage>
</organism>
<dbReference type="Gene3D" id="2.40.10.10">
    <property type="entry name" value="Trypsin-like serine proteases"/>
    <property type="match status" value="2"/>
</dbReference>
<evidence type="ECO:0000256" key="4">
    <source>
        <dbReference type="ARBA" id="ARBA00023157"/>
    </source>
</evidence>
<protein>
    <submittedName>
        <fullName evidence="9">Putative trypsin</fullName>
    </submittedName>
</protein>
<comment type="similarity">
    <text evidence="5">Belongs to the peptidase S1 family. CLIP subfamily.</text>
</comment>
<sequence>MKQTAKLLLLALVLWGAHLAKAQQEEGDVGSTDTTESDEQNGTNHTSGGNRAGRLINGVAATSANKAYSVVMTIFGDVAFQTAGAIISNTEVLTSASSLKKAGTITKMSILAAIGSSTYQSTSYNYKSYELRSDFDSATLANDVATITIDGTFAGLPNVQPIAVATKEIVVSTTNRTKCVVVGRGQNTSGGLNFLQSQADYELLTDQECATEFKQTLPSSMLCARAVSGYACNVDSGAPLVCNGQLYGILTEILSCTPSNTPKIQKFAKLPVISIPWPAPAVSTPNATLPIPSRKNYVSCP</sequence>
<dbReference type="VEuPathDB" id="VectorBase:ADAR2_008329"/>
<evidence type="ECO:0000256" key="2">
    <source>
        <dbReference type="ARBA" id="ARBA00022801"/>
    </source>
</evidence>
<accession>A0A2M4CHE6</accession>
<proteinExistence type="inferred from homology"/>
<feature type="domain" description="Peptidase S1" evidence="8">
    <location>
        <begin position="55"/>
        <end position="283"/>
    </location>
</feature>
<dbReference type="PANTHER" id="PTHR24276">
    <property type="entry name" value="POLYSERASE-RELATED"/>
    <property type="match status" value="1"/>
</dbReference>
<dbReference type="Pfam" id="PF00089">
    <property type="entry name" value="Trypsin"/>
    <property type="match status" value="1"/>
</dbReference>
<evidence type="ECO:0000256" key="7">
    <source>
        <dbReference type="SAM" id="SignalP"/>
    </source>
</evidence>
<evidence type="ECO:0000256" key="3">
    <source>
        <dbReference type="ARBA" id="ARBA00022825"/>
    </source>
</evidence>